<dbReference type="RefSeq" id="WP_160894217.1">
    <property type="nucleotide sequence ID" value="NZ_WUMU01000007.1"/>
</dbReference>
<dbReference type="InterPro" id="IPR050553">
    <property type="entry name" value="Thioredoxin_ResA/DsbE_sf"/>
</dbReference>
<keyword evidence="5" id="KW-1185">Reference proteome</keyword>
<dbReference type="PROSITE" id="PS51352">
    <property type="entry name" value="THIOREDOXIN_2"/>
    <property type="match status" value="1"/>
</dbReference>
<feature type="domain" description="Thioredoxin" evidence="3">
    <location>
        <begin position="41"/>
        <end position="187"/>
    </location>
</feature>
<dbReference type="InterPro" id="IPR000866">
    <property type="entry name" value="AhpC/TSA"/>
</dbReference>
<dbReference type="Proteomes" id="UP000477911">
    <property type="component" value="Unassembled WGS sequence"/>
</dbReference>
<dbReference type="Pfam" id="PF00578">
    <property type="entry name" value="AhpC-TSA"/>
    <property type="match status" value="1"/>
</dbReference>
<keyword evidence="2" id="KW-0732">Signal</keyword>
<organism evidence="4 5">
    <name type="scientific">Pseudooceanicola albus</name>
    <dbReference type="NCBI Taxonomy" id="2692189"/>
    <lineage>
        <taxon>Bacteria</taxon>
        <taxon>Pseudomonadati</taxon>
        <taxon>Pseudomonadota</taxon>
        <taxon>Alphaproteobacteria</taxon>
        <taxon>Rhodobacterales</taxon>
        <taxon>Paracoccaceae</taxon>
        <taxon>Pseudooceanicola</taxon>
    </lineage>
</organism>
<proteinExistence type="predicted"/>
<protein>
    <submittedName>
        <fullName evidence="4">Redoxin domain-containing protein</fullName>
    </submittedName>
</protein>
<dbReference type="PANTHER" id="PTHR42852:SF18">
    <property type="entry name" value="CHROMOSOME UNDETERMINED SCAFFOLD_47, WHOLE GENOME SHOTGUN SEQUENCE"/>
    <property type="match status" value="1"/>
</dbReference>
<dbReference type="SUPFAM" id="SSF52833">
    <property type="entry name" value="Thioredoxin-like"/>
    <property type="match status" value="1"/>
</dbReference>
<gene>
    <name evidence="4" type="ORF">GR170_10035</name>
</gene>
<dbReference type="InterPro" id="IPR013766">
    <property type="entry name" value="Thioredoxin_domain"/>
</dbReference>
<dbReference type="EMBL" id="WUMU01000007">
    <property type="protein sequence ID" value="MXN18175.1"/>
    <property type="molecule type" value="Genomic_DNA"/>
</dbReference>
<accession>A0A6L7G287</accession>
<dbReference type="InterPro" id="IPR017937">
    <property type="entry name" value="Thioredoxin_CS"/>
</dbReference>
<comment type="caution">
    <text evidence="4">The sequence shown here is derived from an EMBL/GenBank/DDBJ whole genome shotgun (WGS) entry which is preliminary data.</text>
</comment>
<evidence type="ECO:0000259" key="3">
    <source>
        <dbReference type="PROSITE" id="PS51352"/>
    </source>
</evidence>
<name>A0A6L7G287_9RHOB</name>
<evidence type="ECO:0000256" key="2">
    <source>
        <dbReference type="SAM" id="SignalP"/>
    </source>
</evidence>
<reference evidence="4 5" key="1">
    <citation type="submission" date="2019-12" db="EMBL/GenBank/DDBJ databases">
        <authorList>
            <person name="Li M."/>
        </authorList>
    </citation>
    <scope>NUCLEOTIDE SEQUENCE [LARGE SCALE GENOMIC DNA]</scope>
    <source>
        <strain evidence="4 5">GBMRC 2024</strain>
    </source>
</reference>
<evidence type="ECO:0000313" key="5">
    <source>
        <dbReference type="Proteomes" id="UP000477911"/>
    </source>
</evidence>
<dbReference type="GO" id="GO:0016209">
    <property type="term" value="F:antioxidant activity"/>
    <property type="evidence" value="ECO:0007669"/>
    <property type="project" value="InterPro"/>
</dbReference>
<dbReference type="AlphaFoldDB" id="A0A6L7G287"/>
<dbReference type="InterPro" id="IPR036249">
    <property type="entry name" value="Thioredoxin-like_sf"/>
</dbReference>
<dbReference type="GO" id="GO:0015036">
    <property type="term" value="F:disulfide oxidoreductase activity"/>
    <property type="evidence" value="ECO:0007669"/>
    <property type="project" value="UniProtKB-ARBA"/>
</dbReference>
<feature type="chain" id="PRO_5027115080" evidence="2">
    <location>
        <begin position="27"/>
        <end position="189"/>
    </location>
</feature>
<dbReference type="PROSITE" id="PS00194">
    <property type="entry name" value="THIOREDOXIN_1"/>
    <property type="match status" value="1"/>
</dbReference>
<feature type="signal peptide" evidence="2">
    <location>
        <begin position="1"/>
        <end position="26"/>
    </location>
</feature>
<evidence type="ECO:0000313" key="4">
    <source>
        <dbReference type="EMBL" id="MXN18175.1"/>
    </source>
</evidence>
<dbReference type="CDD" id="cd02966">
    <property type="entry name" value="TlpA_like_family"/>
    <property type="match status" value="1"/>
</dbReference>
<sequence length="189" mass="19911">MGKIRSALVYTGLVLGAMIPGLAVQADPAPLIADHATGALKKLTLTTPARPLADVAWDSPKGTVRLADYRGKWVLLNIWAVWCAPCREEMPTLSALERDLGGDHFAVVTLASGPNAPEAVQKFLTQAQSSNLPAFQDPKAVQARDAGIFGMPVTMLVDPEGREVARLIGGADWSSQQARALIGALTSGS</sequence>
<dbReference type="PANTHER" id="PTHR42852">
    <property type="entry name" value="THIOL:DISULFIDE INTERCHANGE PROTEIN DSBE"/>
    <property type="match status" value="1"/>
</dbReference>
<evidence type="ECO:0000256" key="1">
    <source>
        <dbReference type="ARBA" id="ARBA00023284"/>
    </source>
</evidence>
<dbReference type="Gene3D" id="3.40.30.10">
    <property type="entry name" value="Glutaredoxin"/>
    <property type="match status" value="1"/>
</dbReference>
<keyword evidence="1" id="KW-0676">Redox-active center</keyword>